<name>A0A6P1YQJ7_9HYPH</name>
<dbReference type="InterPro" id="IPR018063">
    <property type="entry name" value="SAM_MeTrfase_RsmI_CS"/>
</dbReference>
<dbReference type="KEGG" id="apra:G3A50_09980"/>
<comment type="catalytic activity">
    <reaction evidence="6">
        <text>cytidine(1402) in 16S rRNA + S-adenosyl-L-methionine = 2'-O-methylcytidine(1402) in 16S rRNA + S-adenosyl-L-homocysteine + H(+)</text>
        <dbReference type="Rhea" id="RHEA:42924"/>
        <dbReference type="Rhea" id="RHEA-COMP:10285"/>
        <dbReference type="Rhea" id="RHEA-COMP:10286"/>
        <dbReference type="ChEBI" id="CHEBI:15378"/>
        <dbReference type="ChEBI" id="CHEBI:57856"/>
        <dbReference type="ChEBI" id="CHEBI:59789"/>
        <dbReference type="ChEBI" id="CHEBI:74495"/>
        <dbReference type="ChEBI" id="CHEBI:82748"/>
        <dbReference type="EC" id="2.1.1.198"/>
    </reaction>
</comment>
<evidence type="ECO:0000259" key="8">
    <source>
        <dbReference type="Pfam" id="PF23016"/>
    </source>
</evidence>
<dbReference type="PANTHER" id="PTHR46111">
    <property type="entry name" value="RIBOSOMAL RNA SMALL SUBUNIT METHYLTRANSFERASE I"/>
    <property type="match status" value="1"/>
</dbReference>
<dbReference type="Pfam" id="PF23016">
    <property type="entry name" value="RsmI_C"/>
    <property type="match status" value="1"/>
</dbReference>
<keyword evidence="5 6" id="KW-0949">S-adenosyl-L-methionine</keyword>
<evidence type="ECO:0000313" key="10">
    <source>
        <dbReference type="Proteomes" id="UP000464751"/>
    </source>
</evidence>
<dbReference type="Proteomes" id="UP000464751">
    <property type="component" value="Chromosome"/>
</dbReference>
<feature type="domain" description="Tetrapyrrole methylase" evidence="7">
    <location>
        <begin position="29"/>
        <end position="225"/>
    </location>
</feature>
<dbReference type="PIRSF" id="PIRSF005917">
    <property type="entry name" value="MTase_YraL"/>
    <property type="match status" value="1"/>
</dbReference>
<keyword evidence="1 6" id="KW-0963">Cytoplasm</keyword>
<dbReference type="HAMAP" id="MF_01877">
    <property type="entry name" value="16SrRNA_methyltr_I"/>
    <property type="match status" value="1"/>
</dbReference>
<accession>A0A6P1YQJ7</accession>
<feature type="domain" description="RsmI HTH" evidence="8">
    <location>
        <begin position="252"/>
        <end position="297"/>
    </location>
</feature>
<evidence type="ECO:0000256" key="1">
    <source>
        <dbReference type="ARBA" id="ARBA00022490"/>
    </source>
</evidence>
<dbReference type="RefSeq" id="WP_163075150.1">
    <property type="nucleotide sequence ID" value="NZ_CP048630.1"/>
</dbReference>
<proteinExistence type="inferred from homology"/>
<sequence length="307" mass="32364">MNASESTDRPRHFRIGTQEIVAARPEAGLYVVATPIGNLGDVTLRALATLAGADLIICEDTRVTRRLLDRYGIETPLKVYHDHNAEHVRPRLLARLAEGAVLALVSDAGTPLVSDPGYKLVGAAIEAGHRVVPLPGASASLAALVSAGLPTDRFFFEGFLPVKSGARRNRIAELKSLPATLVVYETGPRLPECLADLAEVLGGRPAAVCRELTKTFEEVRRGPLDLLAAHYAEVGPPKGEIVLVVGAPQEGEAGEKDVDAALRRALATLSVKDAAGAVAAAMGVPKRVVYARALALQNDEDGRGGDD</sequence>
<dbReference type="Gene3D" id="3.30.950.10">
    <property type="entry name" value="Methyltransferase, Cobalt-precorrin-4 Transmethylase, Domain 2"/>
    <property type="match status" value="1"/>
</dbReference>
<evidence type="ECO:0000256" key="6">
    <source>
        <dbReference type="HAMAP-Rule" id="MF_01877"/>
    </source>
</evidence>
<comment type="similarity">
    <text evidence="6">Belongs to the methyltransferase superfamily. RsmI family.</text>
</comment>
<dbReference type="PANTHER" id="PTHR46111:SF1">
    <property type="entry name" value="RIBOSOMAL RNA SMALL SUBUNIT METHYLTRANSFERASE I"/>
    <property type="match status" value="1"/>
</dbReference>
<dbReference type="SUPFAM" id="SSF53790">
    <property type="entry name" value="Tetrapyrrole methylase"/>
    <property type="match status" value="1"/>
</dbReference>
<protein>
    <recommendedName>
        <fullName evidence="6">Ribosomal RNA small subunit methyltransferase I</fullName>
        <ecNumber evidence="6">2.1.1.198</ecNumber>
    </recommendedName>
    <alternativeName>
        <fullName evidence="6">16S rRNA 2'-O-ribose C1402 methyltransferase</fullName>
    </alternativeName>
    <alternativeName>
        <fullName evidence="6">rRNA (cytidine-2'-O-)-methyltransferase RsmI</fullName>
    </alternativeName>
</protein>
<keyword evidence="10" id="KW-1185">Reference proteome</keyword>
<keyword evidence="4 6" id="KW-0808">Transferase</keyword>
<dbReference type="InterPro" id="IPR000878">
    <property type="entry name" value="4pyrrol_Mease"/>
</dbReference>
<dbReference type="Gene3D" id="3.40.1010.10">
    <property type="entry name" value="Cobalt-precorrin-4 Transmethylase, Domain 1"/>
    <property type="match status" value="1"/>
</dbReference>
<evidence type="ECO:0000313" key="9">
    <source>
        <dbReference type="EMBL" id="QIB34004.1"/>
    </source>
</evidence>
<reference evidence="9 10" key="1">
    <citation type="submission" date="2020-02" db="EMBL/GenBank/DDBJ databases">
        <authorList>
            <person name="Li G."/>
        </authorList>
    </citation>
    <scope>NUCLEOTIDE SEQUENCE [LARGE SCALE GENOMIC DNA]</scope>
    <source>
        <strain evidence="9 10">DSM 102029</strain>
    </source>
</reference>
<dbReference type="NCBIfam" id="TIGR00096">
    <property type="entry name" value="16S rRNA (cytidine(1402)-2'-O)-methyltransferase"/>
    <property type="match status" value="1"/>
</dbReference>
<dbReference type="FunFam" id="3.40.1010.10:FF:000007">
    <property type="entry name" value="Ribosomal RNA small subunit methyltransferase I"/>
    <property type="match status" value="1"/>
</dbReference>
<dbReference type="AlphaFoldDB" id="A0A6P1YQJ7"/>
<keyword evidence="2 6" id="KW-0698">rRNA processing</keyword>
<evidence type="ECO:0000256" key="4">
    <source>
        <dbReference type="ARBA" id="ARBA00022679"/>
    </source>
</evidence>
<dbReference type="FunFam" id="3.30.950.10:FF:000002">
    <property type="entry name" value="Ribosomal RNA small subunit methyltransferase I"/>
    <property type="match status" value="1"/>
</dbReference>
<dbReference type="PROSITE" id="PS01296">
    <property type="entry name" value="RSMI"/>
    <property type="match status" value="1"/>
</dbReference>
<gene>
    <name evidence="6 9" type="primary">rsmI</name>
    <name evidence="9" type="ORF">G3A50_09980</name>
</gene>
<dbReference type="InterPro" id="IPR053910">
    <property type="entry name" value="RsmI_HTH"/>
</dbReference>
<dbReference type="Pfam" id="PF00590">
    <property type="entry name" value="TP_methylase"/>
    <property type="match status" value="1"/>
</dbReference>
<dbReference type="InterPro" id="IPR008189">
    <property type="entry name" value="rRNA_ssu_MeTfrase_I"/>
</dbReference>
<dbReference type="EMBL" id="CP048630">
    <property type="protein sequence ID" value="QIB34004.1"/>
    <property type="molecule type" value="Genomic_DNA"/>
</dbReference>
<evidence type="ECO:0000256" key="5">
    <source>
        <dbReference type="ARBA" id="ARBA00022691"/>
    </source>
</evidence>
<comment type="function">
    <text evidence="6">Catalyzes the 2'-O-methylation of the ribose of cytidine 1402 (C1402) in 16S rRNA.</text>
</comment>
<keyword evidence="3 6" id="KW-0489">Methyltransferase</keyword>
<dbReference type="InterPro" id="IPR035996">
    <property type="entry name" value="4pyrrol_Methylase_sf"/>
</dbReference>
<evidence type="ECO:0000256" key="3">
    <source>
        <dbReference type="ARBA" id="ARBA00022603"/>
    </source>
</evidence>
<comment type="subcellular location">
    <subcellularLocation>
        <location evidence="6">Cytoplasm</location>
    </subcellularLocation>
</comment>
<dbReference type="GO" id="GO:0005737">
    <property type="term" value="C:cytoplasm"/>
    <property type="evidence" value="ECO:0007669"/>
    <property type="project" value="UniProtKB-SubCell"/>
</dbReference>
<dbReference type="InterPro" id="IPR014776">
    <property type="entry name" value="4pyrrole_Mease_sub2"/>
</dbReference>
<evidence type="ECO:0000259" key="7">
    <source>
        <dbReference type="Pfam" id="PF00590"/>
    </source>
</evidence>
<dbReference type="CDD" id="cd11648">
    <property type="entry name" value="RsmI"/>
    <property type="match status" value="1"/>
</dbReference>
<evidence type="ECO:0000256" key="2">
    <source>
        <dbReference type="ARBA" id="ARBA00022552"/>
    </source>
</evidence>
<dbReference type="EC" id="2.1.1.198" evidence="6"/>
<dbReference type="InterPro" id="IPR014777">
    <property type="entry name" value="4pyrrole_Mease_sub1"/>
</dbReference>
<organism evidence="9 10">
    <name type="scientific">Ancylobacter pratisalsi</name>
    <dbReference type="NCBI Taxonomy" id="1745854"/>
    <lineage>
        <taxon>Bacteria</taxon>
        <taxon>Pseudomonadati</taxon>
        <taxon>Pseudomonadota</taxon>
        <taxon>Alphaproteobacteria</taxon>
        <taxon>Hyphomicrobiales</taxon>
        <taxon>Xanthobacteraceae</taxon>
        <taxon>Ancylobacter</taxon>
    </lineage>
</organism>
<dbReference type="GO" id="GO:0070677">
    <property type="term" value="F:rRNA (cytosine-2'-O-)-methyltransferase activity"/>
    <property type="evidence" value="ECO:0007669"/>
    <property type="project" value="UniProtKB-UniRule"/>
</dbReference>